<dbReference type="Pfam" id="PF20629">
    <property type="entry name" value="GD_AH_C"/>
    <property type="match status" value="1"/>
</dbReference>
<dbReference type="GO" id="GO:0016829">
    <property type="term" value="F:lyase activity"/>
    <property type="evidence" value="ECO:0007669"/>
    <property type="project" value="UniProtKB-KW"/>
</dbReference>
<dbReference type="CDD" id="cd11613">
    <property type="entry name" value="SAF_AH_GD"/>
    <property type="match status" value="1"/>
</dbReference>
<dbReference type="OrthoDB" id="9804574at2"/>
<keyword evidence="2" id="KW-0456">Lyase</keyword>
<dbReference type="GO" id="GO:0019698">
    <property type="term" value="P:D-galacturonate catabolic process"/>
    <property type="evidence" value="ECO:0007669"/>
    <property type="project" value="TreeGrafter"/>
</dbReference>
<proteinExistence type="inferred from homology"/>
<dbReference type="InterPro" id="IPR044144">
    <property type="entry name" value="SAF_UxaA/GarD"/>
</dbReference>
<protein>
    <submittedName>
        <fullName evidence="4">Altronate hydrolase</fullName>
    </submittedName>
</protein>
<dbReference type="InterPro" id="IPR013974">
    <property type="entry name" value="SAF"/>
</dbReference>
<evidence type="ECO:0000259" key="3">
    <source>
        <dbReference type="SMART" id="SM00858"/>
    </source>
</evidence>
<dbReference type="EMBL" id="CVRS01000069">
    <property type="protein sequence ID" value="CRL37920.1"/>
    <property type="molecule type" value="Genomic_DNA"/>
</dbReference>
<gene>
    <name evidence="4" type="ORF">RIL183_21281</name>
</gene>
<dbReference type="Gene3D" id="2.30.130.110">
    <property type="match status" value="1"/>
</dbReference>
<dbReference type="InterPro" id="IPR052172">
    <property type="entry name" value="UxaA_altronate/galactarate_dh"/>
</dbReference>
<feature type="domain" description="SAF" evidence="3">
    <location>
        <begin position="12"/>
        <end position="83"/>
    </location>
</feature>
<dbReference type="GO" id="GO:0016787">
    <property type="term" value="F:hydrolase activity"/>
    <property type="evidence" value="ECO:0007669"/>
    <property type="project" value="UniProtKB-KW"/>
</dbReference>
<reference evidence="5" key="1">
    <citation type="submission" date="2015-05" db="EMBL/GenBank/DDBJ databases">
        <authorList>
            <consortium name="Pathogen Informatics"/>
        </authorList>
    </citation>
    <scope>NUCLEOTIDE SEQUENCE [LARGE SCALE GENOMIC DNA]</scope>
    <source>
        <strain evidence="5">L1-83</strain>
    </source>
</reference>
<evidence type="ECO:0000256" key="2">
    <source>
        <dbReference type="ARBA" id="ARBA00023239"/>
    </source>
</evidence>
<dbReference type="RefSeq" id="WP_082424440.1">
    <property type="nucleotide sequence ID" value="NZ_CVRS01000069.1"/>
</dbReference>
<dbReference type="Proteomes" id="UP000049828">
    <property type="component" value="Unassembled WGS sequence"/>
</dbReference>
<dbReference type="PANTHER" id="PTHR30536">
    <property type="entry name" value="ALTRONATE/GALACTARATE DEHYDRATASE"/>
    <property type="match status" value="1"/>
</dbReference>
<dbReference type="SMART" id="SM00858">
    <property type="entry name" value="SAF"/>
    <property type="match status" value="1"/>
</dbReference>
<accession>A0A0M6WMS5</accession>
<dbReference type="AlphaFoldDB" id="A0A0M6WMS5"/>
<keyword evidence="5" id="KW-1185">Reference proteome</keyword>
<evidence type="ECO:0000256" key="1">
    <source>
        <dbReference type="ARBA" id="ARBA00010986"/>
    </source>
</evidence>
<organism evidence="4 5">
    <name type="scientific">Roseburia inulinivorans</name>
    <dbReference type="NCBI Taxonomy" id="360807"/>
    <lineage>
        <taxon>Bacteria</taxon>
        <taxon>Bacillati</taxon>
        <taxon>Bacillota</taxon>
        <taxon>Clostridia</taxon>
        <taxon>Lachnospirales</taxon>
        <taxon>Lachnospiraceae</taxon>
        <taxon>Roseburia</taxon>
    </lineage>
</organism>
<dbReference type="Pfam" id="PF04295">
    <property type="entry name" value="GD_AH_second"/>
    <property type="match status" value="1"/>
</dbReference>
<dbReference type="PANTHER" id="PTHR30536:SF5">
    <property type="entry name" value="ALTRONATE DEHYDRATASE"/>
    <property type="match status" value="1"/>
</dbReference>
<evidence type="ECO:0000313" key="5">
    <source>
        <dbReference type="Proteomes" id="UP000049828"/>
    </source>
</evidence>
<dbReference type="InterPro" id="IPR048332">
    <property type="entry name" value="GD_AH_C"/>
</dbReference>
<name>A0A0M6WMS5_9FIRM</name>
<evidence type="ECO:0000313" key="4">
    <source>
        <dbReference type="EMBL" id="CRL37920.1"/>
    </source>
</evidence>
<keyword evidence="4" id="KW-0378">Hydrolase</keyword>
<sequence>MIKKMIRIHEADNVGIAVEGAREGDNLVDDQVNCVATMDIPVNHKIALQDFEEGDIIYKYGNKIGVATQKIKKGDWVHSHNMETGLSGMLEYNYHPTEKNISITAPKRNTFLGYVRENGKVGTRNEIWVIPTVSCVNHTTQIIVEKAREKFGHLCDGIYAFPHNAGCSQLGTDHQVTQRILASIMKHPNAGGALIVSLGCENNNLKEFRPVLGEVNENRVKFMIAQEEGNEIEAGIQKIGEIAKYISKDKREEVPVSKLRIGFKCGGSDALSGVTANPLCGKISEMVTAEGGIAILTEVPEMFGAETILMNRSDSEETFGKVVNLINDFKQYYMDYDQPIYENPAPGNKAGGITTLEEKSLGCIQKGGHCTVTDTLMYGENAYKAGLNLMNGPGNDSVSITNLVAAGAQIILFTTGRGNPLGTAVPAIKIASNTDLYRRKKHWFDFNAGTLLEGSTMESLSEEMWNKILDVCSGNLETQNEIFGYKDIMIFKNGVLL</sequence>
<comment type="similarity">
    <text evidence="1">Belongs to the UxaA family.</text>
</comment>
<dbReference type="InterPro" id="IPR007392">
    <property type="entry name" value="GD_AH_second"/>
</dbReference>